<dbReference type="Proteomes" id="UP000179266">
    <property type="component" value="Unassembled WGS sequence"/>
</dbReference>
<feature type="coiled-coil region" evidence="1">
    <location>
        <begin position="42"/>
        <end position="95"/>
    </location>
</feature>
<dbReference type="EMBL" id="MGDD01000254">
    <property type="protein sequence ID" value="OGL43781.1"/>
    <property type="molecule type" value="Genomic_DNA"/>
</dbReference>
<sequence>MLDFMKKAISTGLGLAFMTKEKIEEFSKEIIEKGKLSETEGKEFIDEIQKKAEEARKKLQDQIQITVNNTLKKMNVATRDDISRLEKQLERLAASKKAKKA</sequence>
<dbReference type="PANTHER" id="PTHR38664">
    <property type="entry name" value="SLR0058 PROTEIN"/>
    <property type="match status" value="1"/>
</dbReference>
<evidence type="ECO:0000313" key="2">
    <source>
        <dbReference type="EMBL" id="OGL43781.1"/>
    </source>
</evidence>
<name>A0A1F7RQP0_9BACT</name>
<keyword evidence="1" id="KW-0175">Coiled coil</keyword>
<evidence type="ECO:0008006" key="4">
    <source>
        <dbReference type="Google" id="ProtNLM"/>
    </source>
</evidence>
<dbReference type="Pfam" id="PF05597">
    <property type="entry name" value="Phasin"/>
    <property type="match status" value="1"/>
</dbReference>
<protein>
    <recommendedName>
        <fullName evidence="4">Polyhydroxyalkanoate synthesis regulator</fullName>
    </recommendedName>
</protein>
<accession>A0A1F7RQP0</accession>
<dbReference type="AlphaFoldDB" id="A0A1F7RQP0"/>
<evidence type="ECO:0000256" key="1">
    <source>
        <dbReference type="SAM" id="Coils"/>
    </source>
</evidence>
<comment type="caution">
    <text evidence="2">The sequence shown here is derived from an EMBL/GenBank/DDBJ whole genome shotgun (WGS) entry which is preliminary data.</text>
</comment>
<proteinExistence type="predicted"/>
<dbReference type="PANTHER" id="PTHR38664:SF1">
    <property type="entry name" value="SLR0058 PROTEIN"/>
    <property type="match status" value="1"/>
</dbReference>
<dbReference type="InterPro" id="IPR008769">
    <property type="entry name" value="PhaF_PhaI"/>
</dbReference>
<organism evidence="2 3">
    <name type="scientific">Candidatus Schekmanbacteria bacterium RBG_13_48_7</name>
    <dbReference type="NCBI Taxonomy" id="1817878"/>
    <lineage>
        <taxon>Bacteria</taxon>
        <taxon>Candidatus Schekmaniibacteriota</taxon>
    </lineage>
</organism>
<evidence type="ECO:0000313" key="3">
    <source>
        <dbReference type="Proteomes" id="UP000179266"/>
    </source>
</evidence>
<gene>
    <name evidence="2" type="ORF">A2161_07175</name>
</gene>
<reference evidence="2 3" key="1">
    <citation type="journal article" date="2016" name="Nat. Commun.">
        <title>Thousands of microbial genomes shed light on interconnected biogeochemical processes in an aquifer system.</title>
        <authorList>
            <person name="Anantharaman K."/>
            <person name="Brown C.T."/>
            <person name="Hug L.A."/>
            <person name="Sharon I."/>
            <person name="Castelle C.J."/>
            <person name="Probst A.J."/>
            <person name="Thomas B.C."/>
            <person name="Singh A."/>
            <person name="Wilkins M.J."/>
            <person name="Karaoz U."/>
            <person name="Brodie E.L."/>
            <person name="Williams K.H."/>
            <person name="Hubbard S.S."/>
            <person name="Banfield J.F."/>
        </authorList>
    </citation>
    <scope>NUCLEOTIDE SEQUENCE [LARGE SCALE GENOMIC DNA]</scope>
</reference>